<dbReference type="InterPro" id="IPR018891">
    <property type="entry name" value="AIPR_C"/>
</dbReference>
<evidence type="ECO:0000313" key="3">
    <source>
        <dbReference type="EMBL" id="MBB4279309.1"/>
    </source>
</evidence>
<feature type="domain" description="Abortive phage infection protein C-terminal" evidence="1">
    <location>
        <begin position="239"/>
        <end position="548"/>
    </location>
</feature>
<comment type="caution">
    <text evidence="3">The sequence shown here is derived from an EMBL/GenBank/DDBJ whole genome shotgun (WGS) entry which is preliminary data.</text>
</comment>
<name>A0A7W6RVC6_9HYPH</name>
<reference evidence="3 4" key="1">
    <citation type="submission" date="2020-08" db="EMBL/GenBank/DDBJ databases">
        <title>Genomic Encyclopedia of Type Strains, Phase IV (KMG-V): Genome sequencing to study the core and pangenomes of soil and plant-associated prokaryotes.</title>
        <authorList>
            <person name="Whitman W."/>
        </authorList>
    </citation>
    <scope>NUCLEOTIDE SEQUENCE [LARGE SCALE GENOMIC DNA]</scope>
    <source>
        <strain evidence="3 4">SEMIA 402</strain>
    </source>
</reference>
<gene>
    <name evidence="3" type="ORF">GGE12_007122</name>
</gene>
<evidence type="ECO:0008006" key="5">
    <source>
        <dbReference type="Google" id="ProtNLM"/>
    </source>
</evidence>
<dbReference type="RefSeq" id="WP_183930824.1">
    <property type="nucleotide sequence ID" value="NZ_JACIGM010000026.1"/>
</dbReference>
<feature type="domain" description="Abortive infection phage resistance protein N-terminal" evidence="2">
    <location>
        <begin position="32"/>
        <end position="180"/>
    </location>
</feature>
<organism evidence="3 4">
    <name type="scientific">Rhizobium mongolense</name>
    <dbReference type="NCBI Taxonomy" id="57676"/>
    <lineage>
        <taxon>Bacteria</taxon>
        <taxon>Pseudomonadati</taxon>
        <taxon>Pseudomonadota</taxon>
        <taxon>Alphaproteobacteria</taxon>
        <taxon>Hyphomicrobiales</taxon>
        <taxon>Rhizobiaceae</taxon>
        <taxon>Rhizobium/Agrobacterium group</taxon>
        <taxon>Rhizobium</taxon>
    </lineage>
</organism>
<dbReference type="EMBL" id="JACIGM010000026">
    <property type="protein sequence ID" value="MBB4279309.1"/>
    <property type="molecule type" value="Genomic_DNA"/>
</dbReference>
<dbReference type="Pfam" id="PF10592">
    <property type="entry name" value="AIPR"/>
    <property type="match status" value="1"/>
</dbReference>
<evidence type="ECO:0000313" key="4">
    <source>
        <dbReference type="Proteomes" id="UP000533641"/>
    </source>
</evidence>
<evidence type="ECO:0000259" key="2">
    <source>
        <dbReference type="Pfam" id="PF22879"/>
    </source>
</evidence>
<protein>
    <recommendedName>
        <fullName evidence="5">AIPR protein</fullName>
    </recommendedName>
</protein>
<dbReference type="InterPro" id="IPR055101">
    <property type="entry name" value="AIPR_N"/>
</dbReference>
<dbReference type="Proteomes" id="UP000533641">
    <property type="component" value="Unassembled WGS sequence"/>
</dbReference>
<proteinExistence type="predicted"/>
<dbReference type="AlphaFoldDB" id="A0A7W6RVC6"/>
<accession>A0A7W6RVC6</accession>
<sequence length="696" mass="77015">MSNDALTEFHQDLVAEVEEGLSTEEPFSANVFTRLMLERLEEAGQFDGTFPVYQEGPIRNTSYRIDGYAYDEERARLDLFTTIYSGDLPPGKLPAADVTRALERALRFASACVDGLASLLEPSNTDASDLARLIEDEAENLSAIRIVLLTDGIVGNITPPIAWREKPVEFEAYDIVRLFRVLGEGETRADIFVDLVALAGKGLPCLHVPAENDEYDAYLAVLPGEVLSRVYERYGVRLLELNVRAFLGLQGRKSVNAELRRTIVDQPSMFLAFNNGIVATVDELDVVHNPAGGIEIRSLKGLQIVNGGQTTASLHRARRKDSLSLEHVAVPVKIIKVGGADLSEMVSSISRAANRQNTVQLADFSANDPFHQQIETLANTTWLTDGKGRWFYERSRGSYLAAEQKAAYKVSDTKVFRQQTPKQRRFSKLDVARYLSAWESLPDKVCLGGQKNFQIFMQRLKDAPIPPPDQSWFKRLIAIAVLYRAAEKKIKSMKFPAYGSQITAYVVAGIAHSSGGRVDFDRLWSRQTISPELEQVIADWAPKLDVVMRESAGQKNPSEWYKKADCWKDIQEKLPELSDPLPPELSYTTASGSAGTSGSMIPKGTHTVADYDRIARCMKIPAAIWLEVAERGQQSNTIHWTVANICRTIAGYAAGGWQRKPTAKQAKPALEAVITVERSGLVKAGLVALEAEANQP</sequence>
<dbReference type="Pfam" id="PF22879">
    <property type="entry name" value="AIPR_N"/>
    <property type="match status" value="1"/>
</dbReference>
<evidence type="ECO:0000259" key="1">
    <source>
        <dbReference type="Pfam" id="PF10592"/>
    </source>
</evidence>